<dbReference type="NCBIfam" id="TIGR00912">
    <property type="entry name" value="2A0309"/>
    <property type="match status" value="1"/>
</dbReference>
<keyword evidence="6 8" id="KW-1133">Transmembrane helix</keyword>
<keyword evidence="7 8" id="KW-0472">Membrane</keyword>
<feature type="transmembrane region" description="Helical" evidence="8">
    <location>
        <begin position="278"/>
        <end position="299"/>
    </location>
</feature>
<dbReference type="Pfam" id="PF03845">
    <property type="entry name" value="Spore_permease"/>
    <property type="match status" value="1"/>
</dbReference>
<evidence type="ECO:0000256" key="7">
    <source>
        <dbReference type="ARBA" id="ARBA00023136"/>
    </source>
</evidence>
<name>A0ABQ1PKA0_9BACI</name>
<feature type="transmembrane region" description="Helical" evidence="8">
    <location>
        <begin position="126"/>
        <end position="142"/>
    </location>
</feature>
<evidence type="ECO:0000256" key="6">
    <source>
        <dbReference type="ARBA" id="ARBA00022989"/>
    </source>
</evidence>
<feature type="transmembrane region" description="Helical" evidence="8">
    <location>
        <begin position="311"/>
        <end position="327"/>
    </location>
</feature>
<dbReference type="RefSeq" id="WP_062440084.1">
    <property type="nucleotide sequence ID" value="NZ_BMCJ01000006.1"/>
</dbReference>
<dbReference type="Gene3D" id="1.20.1740.10">
    <property type="entry name" value="Amino acid/polyamine transporter I"/>
    <property type="match status" value="1"/>
</dbReference>
<comment type="caution">
    <text evidence="9">The sequence shown here is derived from an EMBL/GenBank/DDBJ whole genome shotgun (WGS) entry which is preliminary data.</text>
</comment>
<reference evidence="10" key="1">
    <citation type="journal article" date="2019" name="Int. J. Syst. Evol. Microbiol.">
        <title>The Global Catalogue of Microorganisms (GCM) 10K type strain sequencing project: providing services to taxonomists for standard genome sequencing and annotation.</title>
        <authorList>
            <consortium name="The Broad Institute Genomics Platform"/>
            <consortium name="The Broad Institute Genome Sequencing Center for Infectious Disease"/>
            <person name="Wu L."/>
            <person name="Ma J."/>
        </authorList>
    </citation>
    <scope>NUCLEOTIDE SEQUENCE [LARGE SCALE GENOMIC DNA]</scope>
    <source>
        <strain evidence="10">CCM 7282</strain>
    </source>
</reference>
<keyword evidence="3" id="KW-0813">Transport</keyword>
<keyword evidence="10" id="KW-1185">Reference proteome</keyword>
<comment type="similarity">
    <text evidence="2">Belongs to the amino acid-polyamine-organocation (APC) superfamily. Spore germination protein (SGP) (TC 2.A.3.9) family.</text>
</comment>
<dbReference type="PANTHER" id="PTHR34975:SF2">
    <property type="entry name" value="SPORE GERMINATION PROTEIN A2"/>
    <property type="match status" value="1"/>
</dbReference>
<accession>A0ABQ1PKA0</accession>
<sequence length="370" mass="42902">MNKAKHNVPIPENLLITSTMVFFLIHSMQVGVGLLGFERYIAMAAGYDAWISILIAGLVIHLLLWMIYRILELSGGDLVSIHEFVFGKYIGSLMNMVFSLYFLLLSLTVLRTFIEVIQVWVFPQLNVWWYALAFLVMVYYFVEGGLRVITGMCLISVLLGLPLLLFKFFPIQLGQVDNLYPLIDHSLMDLLASAKTTTLSFLGFELLLMFYPFLKNQQESKKWAHFGAFYTTMIYLASALVAFVYYSEEQLQFVTWGTISMWKIVDFPFLQRFEYAGIALWAYVVLPNICIGLWAASRIPKRMFKKIKQRYVIWLYSLILLVASALLETRSMIDQLNTITSQIGFYVLLYIPFLFVMMLFMKKVMKRDEN</sequence>
<evidence type="ECO:0000256" key="1">
    <source>
        <dbReference type="ARBA" id="ARBA00004141"/>
    </source>
</evidence>
<dbReference type="InterPro" id="IPR004761">
    <property type="entry name" value="Spore_GerAB"/>
</dbReference>
<dbReference type="Proteomes" id="UP000619534">
    <property type="component" value="Unassembled WGS sequence"/>
</dbReference>
<protein>
    <submittedName>
        <fullName evidence="9">Germination protein GerB</fullName>
    </submittedName>
</protein>
<gene>
    <name evidence="9" type="ORF">GCM10007216_31690</name>
</gene>
<evidence type="ECO:0000256" key="8">
    <source>
        <dbReference type="SAM" id="Phobius"/>
    </source>
</evidence>
<keyword evidence="4" id="KW-0309">Germination</keyword>
<feature type="transmembrane region" description="Helical" evidence="8">
    <location>
        <begin position="226"/>
        <end position="246"/>
    </location>
</feature>
<comment type="subcellular location">
    <subcellularLocation>
        <location evidence="1">Membrane</location>
        <topology evidence="1">Multi-pass membrane protein</topology>
    </subcellularLocation>
</comment>
<evidence type="ECO:0000313" key="10">
    <source>
        <dbReference type="Proteomes" id="UP000619534"/>
    </source>
</evidence>
<evidence type="ECO:0000256" key="2">
    <source>
        <dbReference type="ARBA" id="ARBA00007998"/>
    </source>
</evidence>
<dbReference type="EMBL" id="BMCJ01000006">
    <property type="protein sequence ID" value="GGC98555.1"/>
    <property type="molecule type" value="Genomic_DNA"/>
</dbReference>
<dbReference type="PANTHER" id="PTHR34975">
    <property type="entry name" value="SPORE GERMINATION PROTEIN A2"/>
    <property type="match status" value="1"/>
</dbReference>
<evidence type="ECO:0000256" key="4">
    <source>
        <dbReference type="ARBA" id="ARBA00022544"/>
    </source>
</evidence>
<evidence type="ECO:0000256" key="3">
    <source>
        <dbReference type="ARBA" id="ARBA00022448"/>
    </source>
</evidence>
<keyword evidence="5 8" id="KW-0812">Transmembrane</keyword>
<evidence type="ECO:0000313" key="9">
    <source>
        <dbReference type="EMBL" id="GGC98555.1"/>
    </source>
</evidence>
<organism evidence="9 10">
    <name type="scientific">Thalassobacillus devorans</name>
    <dbReference type="NCBI Taxonomy" id="279813"/>
    <lineage>
        <taxon>Bacteria</taxon>
        <taxon>Bacillati</taxon>
        <taxon>Bacillota</taxon>
        <taxon>Bacilli</taxon>
        <taxon>Bacillales</taxon>
        <taxon>Bacillaceae</taxon>
        <taxon>Thalassobacillus</taxon>
    </lineage>
</organism>
<evidence type="ECO:0000256" key="5">
    <source>
        <dbReference type="ARBA" id="ARBA00022692"/>
    </source>
</evidence>
<feature type="transmembrane region" description="Helical" evidence="8">
    <location>
        <begin position="339"/>
        <end position="360"/>
    </location>
</feature>
<feature type="transmembrane region" description="Helical" evidence="8">
    <location>
        <begin position="89"/>
        <end position="114"/>
    </location>
</feature>
<feature type="transmembrane region" description="Helical" evidence="8">
    <location>
        <begin position="49"/>
        <end position="68"/>
    </location>
</feature>
<feature type="transmembrane region" description="Helical" evidence="8">
    <location>
        <begin position="149"/>
        <end position="170"/>
    </location>
</feature>
<proteinExistence type="inferred from homology"/>
<feature type="transmembrane region" description="Helical" evidence="8">
    <location>
        <begin position="12"/>
        <end position="37"/>
    </location>
</feature>